<dbReference type="InterPro" id="IPR004843">
    <property type="entry name" value="Calcineurin-like_PHP"/>
</dbReference>
<dbReference type="InterPro" id="IPR047129">
    <property type="entry name" value="PPA2-like"/>
</dbReference>
<dbReference type="VEuPathDB" id="MicrosporidiaDB:EHP00_2735"/>
<dbReference type="Gene3D" id="3.60.21.10">
    <property type="match status" value="1"/>
</dbReference>
<dbReference type="PRINTS" id="PR00114">
    <property type="entry name" value="STPHPHTASE"/>
</dbReference>
<dbReference type="SUPFAM" id="SSF56300">
    <property type="entry name" value="Metallo-dependent phosphatases"/>
    <property type="match status" value="1"/>
</dbReference>
<dbReference type="GO" id="GO:0046872">
    <property type="term" value="F:metal ion binding"/>
    <property type="evidence" value="ECO:0007669"/>
    <property type="project" value="UniProtKB-KW"/>
</dbReference>
<dbReference type="InterPro" id="IPR029052">
    <property type="entry name" value="Metallo-depent_PP-like"/>
</dbReference>
<dbReference type="CDD" id="cd07415">
    <property type="entry name" value="MPP_PP2A_PP4_PP6"/>
    <property type="match status" value="1"/>
</dbReference>
<dbReference type="EC" id="3.1.3.16" evidence="5"/>
<comment type="caution">
    <text evidence="8">The sequence shown here is derived from an EMBL/GenBank/DDBJ whole genome shotgun (WGS) entry which is preliminary data.</text>
</comment>
<dbReference type="PANTHER" id="PTHR45619">
    <property type="entry name" value="SERINE/THREONINE-PROTEIN PHOSPHATASE PP2A-RELATED"/>
    <property type="match status" value="1"/>
</dbReference>
<dbReference type="Proteomes" id="UP000192758">
    <property type="component" value="Unassembled WGS sequence"/>
</dbReference>
<gene>
    <name evidence="8" type="ORF">EHP00_2735</name>
    <name evidence="7" type="ORF">EHP00_632</name>
</gene>
<protein>
    <recommendedName>
        <fullName evidence="5">Serine/threonine-protein phosphatase</fullName>
        <ecNumber evidence="5">3.1.3.16</ecNumber>
    </recommendedName>
</protein>
<dbReference type="STRING" id="646526.A0A1W0E7L8"/>
<dbReference type="SMART" id="SM00156">
    <property type="entry name" value="PP2Ac"/>
    <property type="match status" value="1"/>
</dbReference>
<dbReference type="EMBL" id="MNPJ01000032">
    <property type="protein sequence ID" value="OQS53468.1"/>
    <property type="molecule type" value="Genomic_DNA"/>
</dbReference>
<evidence type="ECO:0000313" key="9">
    <source>
        <dbReference type="Proteomes" id="UP000192758"/>
    </source>
</evidence>
<sequence length="303" mass="34732">MTEFKNLLQDLLQCKTPNEREVYDLCSKAREIFLEEENVISVPSPVTICGDTHGQFYDLIELFKIGGMPPNITYLFMGDYVDRGYHSVETFSLLLCLKVLHPQQIFLLRGNHECRQITQVYGFYDEIMRKFANSEVWKEFATVFDVLPLSAVVNNDMFACHGGLSPNFSTLDELRKIDRKVEVPHTGVMCDILWSDPAEENGWGVSPRGAGYVFGKDVTDKFLEKNKIKMICRGHQLVDQGFSWAHEDTCVTIFTAPNYCYRCNNLAALMELNDNGSYEFTQFNPSPNKVEDFVSTKIPDYFL</sequence>
<evidence type="ECO:0000256" key="3">
    <source>
        <dbReference type="ARBA" id="ARBA00023211"/>
    </source>
</evidence>
<dbReference type="EMBL" id="MNPJ01000012">
    <property type="protein sequence ID" value="OQS55228.1"/>
    <property type="molecule type" value="Genomic_DNA"/>
</dbReference>
<keyword evidence="9" id="KW-1185">Reference proteome</keyword>
<evidence type="ECO:0000256" key="4">
    <source>
        <dbReference type="ARBA" id="ARBA00048336"/>
    </source>
</evidence>
<evidence type="ECO:0000313" key="7">
    <source>
        <dbReference type="EMBL" id="OQS53468.1"/>
    </source>
</evidence>
<dbReference type="Pfam" id="PF00149">
    <property type="entry name" value="Metallophos"/>
    <property type="match status" value="1"/>
</dbReference>
<name>A0A1W0E7L8_9MICR</name>
<comment type="similarity">
    <text evidence="5">Belongs to the PPP phosphatase family.</text>
</comment>
<evidence type="ECO:0000259" key="6">
    <source>
        <dbReference type="PROSITE" id="PS00125"/>
    </source>
</evidence>
<feature type="domain" description="Serine/threonine specific protein phosphatases" evidence="6">
    <location>
        <begin position="108"/>
        <end position="113"/>
    </location>
</feature>
<accession>A0A1W0E7L8</accession>
<dbReference type="InterPro" id="IPR006186">
    <property type="entry name" value="Ser/Thr-sp_prot-phosphatase"/>
</dbReference>
<dbReference type="VEuPathDB" id="MicrosporidiaDB:EHP00_632"/>
<dbReference type="AlphaFoldDB" id="A0A1W0E7L8"/>
<keyword evidence="3" id="KW-0464">Manganese</keyword>
<evidence type="ECO:0000313" key="8">
    <source>
        <dbReference type="EMBL" id="OQS55228.1"/>
    </source>
</evidence>
<keyword evidence="2 5" id="KW-0378">Hydrolase</keyword>
<evidence type="ECO:0000256" key="2">
    <source>
        <dbReference type="ARBA" id="ARBA00022801"/>
    </source>
</evidence>
<reference evidence="8 9" key="1">
    <citation type="journal article" date="2017" name="Environ. Microbiol.">
        <title>Decay of the glycolytic pathway and adaptation to intranuclear parasitism within Enterocytozoonidae microsporidia.</title>
        <authorList>
            <person name="Wiredu Boakye D."/>
            <person name="Jaroenlak P."/>
            <person name="Prachumwat A."/>
            <person name="Williams T.A."/>
            <person name="Bateman K.S."/>
            <person name="Itsathitphaisarn O."/>
            <person name="Sritunyalucksana K."/>
            <person name="Paszkiewicz K.H."/>
            <person name="Moore K.A."/>
            <person name="Stentiford G.D."/>
            <person name="Williams B.A."/>
        </authorList>
    </citation>
    <scope>NUCLEOTIDE SEQUENCE [LARGE SCALE GENOMIC DNA]</scope>
    <source>
        <strain evidence="8 9">TH1</strain>
    </source>
</reference>
<evidence type="ECO:0000256" key="5">
    <source>
        <dbReference type="RuleBase" id="RU004273"/>
    </source>
</evidence>
<proteinExistence type="inferred from homology"/>
<dbReference type="OrthoDB" id="1930084at2759"/>
<keyword evidence="1" id="KW-0479">Metal-binding</keyword>
<dbReference type="GO" id="GO:0004722">
    <property type="term" value="F:protein serine/threonine phosphatase activity"/>
    <property type="evidence" value="ECO:0007669"/>
    <property type="project" value="UniProtKB-EC"/>
</dbReference>
<comment type="catalytic activity">
    <reaction evidence="4 5">
        <text>O-phospho-L-threonyl-[protein] + H2O = L-threonyl-[protein] + phosphate</text>
        <dbReference type="Rhea" id="RHEA:47004"/>
        <dbReference type="Rhea" id="RHEA-COMP:11060"/>
        <dbReference type="Rhea" id="RHEA-COMP:11605"/>
        <dbReference type="ChEBI" id="CHEBI:15377"/>
        <dbReference type="ChEBI" id="CHEBI:30013"/>
        <dbReference type="ChEBI" id="CHEBI:43474"/>
        <dbReference type="ChEBI" id="CHEBI:61977"/>
        <dbReference type="EC" id="3.1.3.16"/>
    </reaction>
</comment>
<organism evidence="8 9">
    <name type="scientific">Ecytonucleospora hepatopenaei</name>
    <dbReference type="NCBI Taxonomy" id="646526"/>
    <lineage>
        <taxon>Eukaryota</taxon>
        <taxon>Fungi</taxon>
        <taxon>Fungi incertae sedis</taxon>
        <taxon>Microsporidia</taxon>
        <taxon>Enterocytozoonidae</taxon>
        <taxon>Ecytonucleospora</taxon>
    </lineage>
</organism>
<dbReference type="PROSITE" id="PS00125">
    <property type="entry name" value="SER_THR_PHOSPHATASE"/>
    <property type="match status" value="1"/>
</dbReference>
<evidence type="ECO:0000256" key="1">
    <source>
        <dbReference type="ARBA" id="ARBA00022723"/>
    </source>
</evidence>